<evidence type="ECO:0000256" key="4">
    <source>
        <dbReference type="ARBA" id="ARBA00022737"/>
    </source>
</evidence>
<dbReference type="PROSITE" id="PS51464">
    <property type="entry name" value="SIS"/>
    <property type="match status" value="2"/>
</dbReference>
<evidence type="ECO:0000313" key="7">
    <source>
        <dbReference type="Proteomes" id="UP000078468"/>
    </source>
</evidence>
<accession>A0A191UTL9</accession>
<dbReference type="PANTHER" id="PTHR10937">
    <property type="entry name" value="GLUCOSAMINE--FRUCTOSE-6-PHOSPHATE AMINOTRANSFERASE, ISOMERIZING"/>
    <property type="match status" value="1"/>
</dbReference>
<evidence type="ECO:0000256" key="3">
    <source>
        <dbReference type="ARBA" id="ARBA00016090"/>
    </source>
</evidence>
<dbReference type="GO" id="GO:0006002">
    <property type="term" value="P:fructose 6-phosphate metabolic process"/>
    <property type="evidence" value="ECO:0007669"/>
    <property type="project" value="TreeGrafter"/>
</dbReference>
<evidence type="ECO:0000256" key="2">
    <source>
        <dbReference type="ARBA" id="ARBA00012916"/>
    </source>
</evidence>
<dbReference type="InterPro" id="IPR035466">
    <property type="entry name" value="GlmS/AgaS_SIS"/>
</dbReference>
<dbReference type="AlphaFoldDB" id="A0A191UTL9"/>
<protein>
    <recommendedName>
        <fullName evidence="3">Glutamine--fructose-6-phosphate aminotransferase [isomerizing]</fullName>
        <ecNumber evidence="2">2.6.1.16</ecNumber>
    </recommendedName>
</protein>
<dbReference type="RefSeq" id="WP_064726417.1">
    <property type="nucleotide sequence ID" value="NZ_BMRX01000003.1"/>
</dbReference>
<dbReference type="InterPro" id="IPR046348">
    <property type="entry name" value="SIS_dom_sf"/>
</dbReference>
<reference evidence="6 7" key="1">
    <citation type="submission" date="2016-05" db="EMBL/GenBank/DDBJ databases">
        <title>Non-Contiguous Finished Genome Sequence of Streptomyces parvulus 2297 Integrated Site-Specifically with Actinophage R4.</title>
        <authorList>
            <person name="Nishizawa T."/>
            <person name="Miura T."/>
            <person name="Harada C."/>
            <person name="Guo Y."/>
            <person name="Narisawa K."/>
            <person name="Ohta H."/>
            <person name="Takahashi H."/>
            <person name="Shirai M."/>
        </authorList>
    </citation>
    <scope>NUCLEOTIDE SEQUENCE [LARGE SCALE GENOMIC DNA]</scope>
    <source>
        <strain evidence="6 7">2297</strain>
    </source>
</reference>
<feature type="domain" description="SIS" evidence="5">
    <location>
        <begin position="31"/>
        <end position="181"/>
    </location>
</feature>
<keyword evidence="4" id="KW-0677">Repeat</keyword>
<dbReference type="Pfam" id="PF01380">
    <property type="entry name" value="SIS"/>
    <property type="match status" value="1"/>
</dbReference>
<dbReference type="GO" id="GO:0006047">
    <property type="term" value="P:UDP-N-acetylglucosamine metabolic process"/>
    <property type="evidence" value="ECO:0007669"/>
    <property type="project" value="TreeGrafter"/>
</dbReference>
<dbReference type="CDD" id="cd05008">
    <property type="entry name" value="SIS_GlmS_GlmD_1"/>
    <property type="match status" value="1"/>
</dbReference>
<feature type="domain" description="SIS" evidence="5">
    <location>
        <begin position="215"/>
        <end position="352"/>
    </location>
</feature>
<proteinExistence type="predicted"/>
<dbReference type="GO" id="GO:0004360">
    <property type="term" value="F:glutamine-fructose-6-phosphate transaminase (isomerizing) activity"/>
    <property type="evidence" value="ECO:0007669"/>
    <property type="project" value="UniProtKB-EC"/>
</dbReference>
<dbReference type="GO" id="GO:0097367">
    <property type="term" value="F:carbohydrate derivative binding"/>
    <property type="evidence" value="ECO:0007669"/>
    <property type="project" value="InterPro"/>
</dbReference>
<dbReference type="InterPro" id="IPR001347">
    <property type="entry name" value="SIS_dom"/>
</dbReference>
<dbReference type="EMBL" id="CP015866">
    <property type="protein sequence ID" value="ANJ06037.1"/>
    <property type="molecule type" value="Genomic_DNA"/>
</dbReference>
<dbReference type="EC" id="2.6.1.16" evidence="2"/>
<dbReference type="GeneID" id="91303832"/>
<dbReference type="KEGG" id="spav:Spa2297_02980"/>
<organism evidence="6 7">
    <name type="scientific">Streptomyces parvulus</name>
    <dbReference type="NCBI Taxonomy" id="146923"/>
    <lineage>
        <taxon>Bacteria</taxon>
        <taxon>Bacillati</taxon>
        <taxon>Actinomycetota</taxon>
        <taxon>Actinomycetes</taxon>
        <taxon>Kitasatosporales</taxon>
        <taxon>Streptomycetaceae</taxon>
        <taxon>Streptomyces</taxon>
    </lineage>
</organism>
<comment type="catalytic activity">
    <reaction evidence="1">
        <text>D-fructose 6-phosphate + L-glutamine = D-glucosamine 6-phosphate + L-glutamate</text>
        <dbReference type="Rhea" id="RHEA:13237"/>
        <dbReference type="ChEBI" id="CHEBI:29985"/>
        <dbReference type="ChEBI" id="CHEBI:58359"/>
        <dbReference type="ChEBI" id="CHEBI:58725"/>
        <dbReference type="ChEBI" id="CHEBI:61527"/>
        <dbReference type="EC" id="2.6.1.16"/>
    </reaction>
</comment>
<dbReference type="SUPFAM" id="SSF53697">
    <property type="entry name" value="SIS domain"/>
    <property type="match status" value="1"/>
</dbReference>
<evidence type="ECO:0000259" key="5">
    <source>
        <dbReference type="PROSITE" id="PS51464"/>
    </source>
</evidence>
<gene>
    <name evidence="6" type="ORF">Spa2297_02980</name>
</gene>
<evidence type="ECO:0000256" key="1">
    <source>
        <dbReference type="ARBA" id="ARBA00001031"/>
    </source>
</evidence>
<sequence length="360" mass="37352">MARLDPEVMIRQAGRLAGDLDEMTGPVGRTAAALVSAADWGSADSVHLVGDGDSYYAAVSAELAFRSLAGVDCAATPALGFLEYEAPWLGSRSGGGRRLVVGVSASGFTPRVVEALARAGRQGAATLAVTGVPDSPLARAADHTLPVRLAGGEPSPGIRTYQASLLALLLLAVRLGEARRHHTRDDRDAMEGEIAALRDGVARTVAGLGDACGRVAELVGDGPVVVMVGSGPALGTAQYGAAKLIEGAGVFARGQDLEEWNHVERFAGPYDMPLFVLAPRGRSHARAVEVAARATELGRRVIAVAHPRDTAVVRHAAAVLPVAAHSREEFSPLLHHLFAGILACRTGQRLGRAPFSTGLV</sequence>
<dbReference type="Gene3D" id="3.40.50.10490">
    <property type="entry name" value="Glucose-6-phosphate isomerase like protein, domain 1"/>
    <property type="match status" value="2"/>
</dbReference>
<evidence type="ECO:0000313" key="6">
    <source>
        <dbReference type="EMBL" id="ANJ06037.1"/>
    </source>
</evidence>
<dbReference type="Proteomes" id="UP000078468">
    <property type="component" value="Chromosome"/>
</dbReference>
<name>A0A191UTL9_9ACTN</name>
<dbReference type="PANTHER" id="PTHR10937:SF0">
    <property type="entry name" value="GLUTAMINE--FRUCTOSE-6-PHOSPHATE TRANSAMINASE (ISOMERIZING)"/>
    <property type="match status" value="1"/>
</dbReference>
<dbReference type="GO" id="GO:0006487">
    <property type="term" value="P:protein N-linked glycosylation"/>
    <property type="evidence" value="ECO:0007669"/>
    <property type="project" value="TreeGrafter"/>
</dbReference>